<dbReference type="Pfam" id="PF24748">
    <property type="entry name" value="Galaxin_repeat"/>
    <property type="match status" value="1"/>
</dbReference>
<dbReference type="EnsemblMetazoa" id="CLYHEMT015126.3">
    <property type="protein sequence ID" value="CLYHEMP015126.3"/>
    <property type="gene ID" value="CLYHEMG015126"/>
</dbReference>
<dbReference type="AlphaFoldDB" id="A0A7M5X056"/>
<evidence type="ECO:0000313" key="3">
    <source>
        <dbReference type="EnsemblMetazoa" id="CLYHEMP015126.1"/>
    </source>
</evidence>
<keyword evidence="1" id="KW-0732">Signal</keyword>
<keyword evidence="4" id="KW-1185">Reference proteome</keyword>
<dbReference type="Proteomes" id="UP000594262">
    <property type="component" value="Unplaced"/>
</dbReference>
<evidence type="ECO:0000259" key="2">
    <source>
        <dbReference type="Pfam" id="PF24748"/>
    </source>
</evidence>
<protein>
    <recommendedName>
        <fullName evidence="2">Galaxin-like repeats domain-containing protein</fullName>
    </recommendedName>
</protein>
<feature type="chain" id="PRO_5036206778" description="Galaxin-like repeats domain-containing protein" evidence="1">
    <location>
        <begin position="21"/>
        <end position="139"/>
    </location>
</feature>
<evidence type="ECO:0000256" key="1">
    <source>
        <dbReference type="SAM" id="SignalP"/>
    </source>
</evidence>
<sequence length="139" mass="16187">MARFVLSISLVVLLFGITLGEQIRPTPFVIRPTPLIHRCPAAKQKWRYCGGERYDRVAEFCCDGVKLAKEPFKRCCGKRLYDIESEGCRNGFVFGKEKRCRGRTYDPKDSFCHRCQVFFHNEFVYCDGSLYPKTSRKQI</sequence>
<feature type="domain" description="Galaxin-like repeats" evidence="2">
    <location>
        <begin position="43"/>
        <end position="112"/>
    </location>
</feature>
<dbReference type="EnsemblMetazoa" id="CLYHEMT015126.1">
    <property type="protein sequence ID" value="CLYHEMP015126.1"/>
    <property type="gene ID" value="CLYHEMG015126"/>
</dbReference>
<accession>A0A7M5X056</accession>
<organism evidence="3 4">
    <name type="scientific">Clytia hemisphaerica</name>
    <dbReference type="NCBI Taxonomy" id="252671"/>
    <lineage>
        <taxon>Eukaryota</taxon>
        <taxon>Metazoa</taxon>
        <taxon>Cnidaria</taxon>
        <taxon>Hydrozoa</taxon>
        <taxon>Hydroidolina</taxon>
        <taxon>Leptothecata</taxon>
        <taxon>Obeliida</taxon>
        <taxon>Clytiidae</taxon>
        <taxon>Clytia</taxon>
    </lineage>
</organism>
<dbReference type="InterPro" id="IPR056601">
    <property type="entry name" value="Galaxin_dom"/>
</dbReference>
<proteinExistence type="predicted"/>
<name>A0A7M5X056_9CNID</name>
<evidence type="ECO:0000313" key="4">
    <source>
        <dbReference type="Proteomes" id="UP000594262"/>
    </source>
</evidence>
<reference evidence="3" key="1">
    <citation type="submission" date="2021-01" db="UniProtKB">
        <authorList>
            <consortium name="EnsemblMetazoa"/>
        </authorList>
    </citation>
    <scope>IDENTIFICATION</scope>
</reference>
<dbReference type="OrthoDB" id="10634076at2759"/>
<feature type="signal peptide" evidence="1">
    <location>
        <begin position="1"/>
        <end position="20"/>
    </location>
</feature>